<proteinExistence type="predicted"/>
<name>A0A3B1CDY1_9ZZZZ</name>
<dbReference type="Gene3D" id="2.60.40.4070">
    <property type="match status" value="1"/>
</dbReference>
<dbReference type="PANTHER" id="PTHR41339">
    <property type="entry name" value="LIPL48"/>
    <property type="match status" value="1"/>
</dbReference>
<sequence>MKRTIITTLFILSAFAVVSAQTSEFYEKVNYKGAFGSTNWLKGWTALDHYSFLAPDKSQGNTIIITDTDINAGDHVYWTADNTYVLDGFVFVEDGAILNIEAGTIIKAKPGQGENASALIITKGAKIYAEGTAQKPIIFTAESDDVNDPADLVLPVTNLWGGIIILGNAVINTSAGVGNIEGIPVESRTEYGGTNDDDNSGVLKYVSIRHGGTDIGSGKEINGLTLGAVGRGTTIDYVEVFQNNDDGFEWFGGTVSCKHLVSAFNADDAFDHDEGFRGKMQFLFAIQDENFGNRCGEHDGGTDPEDGTPFAYPNIYNATFLGSGISSANPDNDYIFKIRDNWGGSYKNSIFGDFAGIAMDIEDLETGQDSKQRLDNGEIVFKNNIWFDYGGGNNFDALGKHDYESAYLNSSANSNTIEAPGITSISRTAFGESLNPTVTEGSAAYNNLAEYPAGDDFFDVVNYKGAFGPSNWLKGWTALDHYGYLSPSKTASNTIIITDSDINTGDHVYWTADNTYTLDGLVYVENGAVLNIEAGTIVKAKAGQGENASALIISKGGKLFAEGTGTEPIIFTAESDDVSDPTDLLLPATNLWGGIILLGKAKINTSTGVGNIEGIPADIKSEYGGDDDNDISGILRYLSVRHGGTDIGAGNEINGVTLGAVGYGTTLDHVEVFQNNDDGFEWFGGKPKCKYLVSAFNADDAFDHDEGLRGNMQFLFAIQDENFGNRCGEHDGGTDPEDGVPYAFPQSYNVTFLGSGMLSANPDNDYTFKIRDNWGGSYKNSIFGDFAGIAMDIEDLETGQDSKKRLDDGEIIFQNNIWFNYGGGNDFDALGKHNYESAYLNDAANANVIEDPILTGVSRIAFSELLDPRPQAGGPAYQNIGDYVTSVKRIQGNTIIATDYDLSQNYPNPFNPNTKIQFSIPTQSFVKLSVYNILGQEVAILVNEVKPIGTYEVDFNAANLSTGVYVYRLKSQNNIITKKMTLLK</sequence>
<dbReference type="EMBL" id="UOGD01000411">
    <property type="protein sequence ID" value="VAX28429.1"/>
    <property type="molecule type" value="Genomic_DNA"/>
</dbReference>
<dbReference type="AlphaFoldDB" id="A0A3B1CDY1"/>
<dbReference type="Pfam" id="PF18962">
    <property type="entry name" value="Por_Secre_tail"/>
    <property type="match status" value="1"/>
</dbReference>
<evidence type="ECO:0000313" key="2">
    <source>
        <dbReference type="EMBL" id="VAX28429.1"/>
    </source>
</evidence>
<accession>A0A3B1CDY1</accession>
<gene>
    <name evidence="2" type="ORF">MNBD_IGNAVI01-2918</name>
</gene>
<protein>
    <recommendedName>
        <fullName evidence="1">Secretion system C-terminal sorting domain-containing protein</fullName>
    </recommendedName>
</protein>
<dbReference type="NCBIfam" id="TIGR04183">
    <property type="entry name" value="Por_Secre_tail"/>
    <property type="match status" value="1"/>
</dbReference>
<evidence type="ECO:0000259" key="1">
    <source>
        <dbReference type="Pfam" id="PF18962"/>
    </source>
</evidence>
<reference evidence="2" key="1">
    <citation type="submission" date="2018-06" db="EMBL/GenBank/DDBJ databases">
        <authorList>
            <person name="Zhirakovskaya E."/>
        </authorList>
    </citation>
    <scope>NUCLEOTIDE SEQUENCE</scope>
</reference>
<organism evidence="2">
    <name type="scientific">hydrothermal vent metagenome</name>
    <dbReference type="NCBI Taxonomy" id="652676"/>
    <lineage>
        <taxon>unclassified sequences</taxon>
        <taxon>metagenomes</taxon>
        <taxon>ecological metagenomes</taxon>
    </lineage>
</organism>
<dbReference type="PANTHER" id="PTHR41339:SF1">
    <property type="entry name" value="SECRETED PROTEIN"/>
    <property type="match status" value="1"/>
</dbReference>
<feature type="domain" description="Secretion system C-terminal sorting" evidence="1">
    <location>
        <begin position="906"/>
        <end position="980"/>
    </location>
</feature>
<dbReference type="InterPro" id="IPR026444">
    <property type="entry name" value="Secre_tail"/>
</dbReference>